<dbReference type="Proteomes" id="UP000067625">
    <property type="component" value="Chromosome"/>
</dbReference>
<dbReference type="Pfam" id="PF01903">
    <property type="entry name" value="CbiX"/>
    <property type="match status" value="2"/>
</dbReference>
<dbReference type="OrthoDB" id="9797895at2"/>
<sequence length="257" mass="29033">MKQAVLYVGHGSRLRKAGQEAVRFLKGCMEKVDAPIQEISFLELTEPTIEEGFRSCIEQGATHIAIVPLLLLTAGHAKKDIPEEIHEMAEKYPDVTVTYGKPIGVNSDVVQAVFERIKETNVDYENSRIILIGRGSSDPDIKRDVCQIADMLQQMGPVNEVIPCFLTACEPNYKDVFRQLKKNDGSATFIVPYLLFTGLLMKEIEKETVALKSYHSNLHLCSYIGFHPYVEQAFLTRVNEAIRNENNSFLFLETHQL</sequence>
<dbReference type="PANTHER" id="PTHR33542:SF3">
    <property type="entry name" value="SIROHYDROCHLORIN FERROCHELATASE, CHLOROPLASTIC"/>
    <property type="match status" value="1"/>
</dbReference>
<dbReference type="GO" id="GO:0046872">
    <property type="term" value="F:metal ion binding"/>
    <property type="evidence" value="ECO:0007669"/>
    <property type="project" value="UniProtKB-KW"/>
</dbReference>
<evidence type="ECO:0000313" key="4">
    <source>
        <dbReference type="Proteomes" id="UP000067625"/>
    </source>
</evidence>
<proteinExistence type="predicted"/>
<name>A0A0M4G7I6_9BACI</name>
<evidence type="ECO:0000256" key="1">
    <source>
        <dbReference type="ARBA" id="ARBA00022723"/>
    </source>
</evidence>
<reference evidence="3 4" key="2">
    <citation type="journal article" date="2016" name="Int. J. Syst. Evol. Microbiol.">
        <title>Bacillus gobiensis sp. nov., isolated from a soil sample.</title>
        <authorList>
            <person name="Liu B."/>
            <person name="Liu G.H."/>
            <person name="Cetin S."/>
            <person name="Schumann P."/>
            <person name="Pan Z.Z."/>
            <person name="Chen Q.Q."/>
        </authorList>
    </citation>
    <scope>NUCLEOTIDE SEQUENCE [LARGE SCALE GENOMIC DNA]</scope>
    <source>
        <strain evidence="3 4">FJAT-4402</strain>
    </source>
</reference>
<dbReference type="PATRIC" id="fig|1441095.3.peg.1075"/>
<dbReference type="InterPro" id="IPR002762">
    <property type="entry name" value="CbiX-like"/>
</dbReference>
<evidence type="ECO:0000256" key="2">
    <source>
        <dbReference type="ARBA" id="ARBA00023239"/>
    </source>
</evidence>
<dbReference type="CDD" id="cd03416">
    <property type="entry name" value="CbiX_SirB_N"/>
    <property type="match status" value="1"/>
</dbReference>
<dbReference type="PANTHER" id="PTHR33542">
    <property type="entry name" value="SIROHYDROCHLORIN FERROCHELATASE, CHLOROPLASTIC"/>
    <property type="match status" value="1"/>
</dbReference>
<dbReference type="GO" id="GO:0016829">
    <property type="term" value="F:lyase activity"/>
    <property type="evidence" value="ECO:0007669"/>
    <property type="project" value="UniProtKB-KW"/>
</dbReference>
<dbReference type="EMBL" id="CP012600">
    <property type="protein sequence ID" value="ALC81003.1"/>
    <property type="molecule type" value="Genomic_DNA"/>
</dbReference>
<dbReference type="AlphaFoldDB" id="A0A0M4G7I6"/>
<dbReference type="SUPFAM" id="SSF53800">
    <property type="entry name" value="Chelatase"/>
    <property type="match status" value="1"/>
</dbReference>
<keyword evidence="2" id="KW-0456">Lyase</keyword>
<keyword evidence="1" id="KW-0479">Metal-binding</keyword>
<accession>A0A0M4G7I6</accession>
<dbReference type="Gene3D" id="3.40.50.1400">
    <property type="match status" value="2"/>
</dbReference>
<dbReference type="RefSeq" id="WP_053602754.1">
    <property type="nucleotide sequence ID" value="NZ_CP012600.1"/>
</dbReference>
<gene>
    <name evidence="3" type="ORF">AM592_04910</name>
</gene>
<evidence type="ECO:0000313" key="3">
    <source>
        <dbReference type="EMBL" id="ALC81003.1"/>
    </source>
</evidence>
<organism evidence="3 4">
    <name type="scientific">Bacillus gobiensis</name>
    <dbReference type="NCBI Taxonomy" id="1441095"/>
    <lineage>
        <taxon>Bacteria</taxon>
        <taxon>Bacillati</taxon>
        <taxon>Bacillota</taxon>
        <taxon>Bacilli</taxon>
        <taxon>Bacillales</taxon>
        <taxon>Bacillaceae</taxon>
        <taxon>Bacillus</taxon>
    </lineage>
</organism>
<protein>
    <submittedName>
        <fullName evidence="3">Sirohydrochlorin ferrochelatase</fullName>
    </submittedName>
</protein>
<keyword evidence="4" id="KW-1185">Reference proteome</keyword>
<reference evidence="4" key="1">
    <citation type="submission" date="2015-08" db="EMBL/GenBank/DDBJ databases">
        <title>Genome sequencing project for genomic taxonomy and phylogenomics of Bacillus-like bacteria.</title>
        <authorList>
            <person name="Liu B."/>
            <person name="Wang J."/>
            <person name="Zhu Y."/>
            <person name="Liu G."/>
            <person name="Chen Q."/>
            <person name="Chen Z."/>
            <person name="Lan J."/>
            <person name="Che J."/>
            <person name="Ge C."/>
            <person name="Shi H."/>
            <person name="Pan Z."/>
            <person name="Liu X."/>
        </authorList>
    </citation>
    <scope>NUCLEOTIDE SEQUENCE [LARGE SCALE GENOMIC DNA]</scope>
    <source>
        <strain evidence="4">FJAT-4402</strain>
    </source>
</reference>
<dbReference type="STRING" id="1441095.AM592_04910"/>
<dbReference type="InterPro" id="IPR050963">
    <property type="entry name" value="Sirohydro_Cobaltochel/CbiX"/>
</dbReference>
<dbReference type="CDD" id="cd03414">
    <property type="entry name" value="CbiX_SirB_C"/>
    <property type="match status" value="1"/>
</dbReference>